<proteinExistence type="predicted"/>
<protein>
    <submittedName>
        <fullName evidence="3">HTH DNA binding protein</fullName>
    </submittedName>
</protein>
<gene>
    <name evidence="3" type="ORF">PBI_MARQUARDT_50</name>
</gene>
<reference evidence="3 4" key="1">
    <citation type="submission" date="2014-07" db="EMBL/GenBank/DDBJ databases">
        <authorList>
            <person name="Barna A.M."/>
            <person name="Butterbrodt E.W."/>
            <person name="Cole K.D."/>
            <person name="Kelling B.L."/>
            <person name="Kponou M.-M.Y."/>
            <person name="Mack M.A."/>
            <person name="Mohn T.C."/>
            <person name="Neisius C."/>
            <person name="Nolting E.C."/>
            <person name="Pumper S.J."/>
            <person name="Schmidt M.E."/>
            <person name="Sirek E."/>
            <person name="Sorge E.L."/>
            <person name="Wilson R.K."/>
            <person name="Bonilla J.A."/>
            <person name="Klyczek K."/>
            <person name="Mogen K.L."/>
            <person name="Serrano M.G."/>
            <person name="Buck G."/>
            <person name="Lee V."/>
            <person name="Wang Y."/>
            <person name="Carvalho R."/>
            <person name="Voegtly L."/>
            <person name="Shi R."/>
            <person name="Duckworth R."/>
            <person name="Johnson A."/>
            <person name="Loviza R."/>
            <person name="Walstead R."/>
            <person name="Shah Z."/>
            <person name="Kiflezghi M."/>
            <person name="Wade K."/>
            <person name="Anders K.R."/>
            <person name="Braun M.A."/>
            <person name="Delesalle V.A."/>
            <person name="Hughes L.E."/>
            <person name="Ware V.C."/>
            <person name="Bradley K.W."/>
            <person name="Barker L.P."/>
            <person name="Asai D.J."/>
            <person name="Bowman C.A."/>
            <person name="Russell D.A."/>
            <person name="Pope W.H."/>
            <person name="Jacobs-Sera D."/>
            <person name="Hendrix R.W."/>
            <person name="Hatfull G.F."/>
        </authorList>
    </citation>
    <scope>NUCLEOTIDE SEQUENCE [LARGE SCALE GENOMIC DNA]</scope>
</reference>
<dbReference type="GeneID" id="26625545"/>
<dbReference type="Gene3D" id="1.10.10.10">
    <property type="entry name" value="Winged helix-like DNA-binding domain superfamily/Winged helix DNA-binding domain"/>
    <property type="match status" value="1"/>
</dbReference>
<dbReference type="RefSeq" id="YP_009198475.1">
    <property type="nucleotide sequence ID" value="NC_028798.1"/>
</dbReference>
<dbReference type="Proteomes" id="UP000029346">
    <property type="component" value="Segment"/>
</dbReference>
<dbReference type="EMBL" id="KM233454">
    <property type="protein sequence ID" value="AIM51100.1"/>
    <property type="molecule type" value="Genomic_DNA"/>
</dbReference>
<accession>A0A088FSV6</accession>
<feature type="domain" description="Transposase IS30-like HTH" evidence="2">
    <location>
        <begin position="37"/>
        <end position="77"/>
    </location>
</feature>
<evidence type="ECO:0000259" key="2">
    <source>
        <dbReference type="Pfam" id="PF13936"/>
    </source>
</evidence>
<evidence type="ECO:0000313" key="3">
    <source>
        <dbReference type="EMBL" id="AIM51100.1"/>
    </source>
</evidence>
<dbReference type="Pfam" id="PF13936">
    <property type="entry name" value="HTH_38"/>
    <property type="match status" value="1"/>
</dbReference>
<evidence type="ECO:0000256" key="1">
    <source>
        <dbReference type="SAM" id="Coils"/>
    </source>
</evidence>
<sequence length="82" mass="9295">MSNSLLEHLSAINDLVEDVVRENTELKRKLAAQNDNRKKLSPGEVNTMRLMKRAGFTQAEIAESFDVNPATVSRIVRGIYHR</sequence>
<dbReference type="OrthoDB" id="21632at10239"/>
<name>A0A088FSV6_9CAUD</name>
<dbReference type="InterPro" id="IPR025246">
    <property type="entry name" value="IS30-like_HTH"/>
</dbReference>
<feature type="coiled-coil region" evidence="1">
    <location>
        <begin position="9"/>
        <end position="36"/>
    </location>
</feature>
<evidence type="ECO:0000313" key="4">
    <source>
        <dbReference type="Proteomes" id="UP000029346"/>
    </source>
</evidence>
<dbReference type="InterPro" id="IPR036388">
    <property type="entry name" value="WH-like_DNA-bd_sf"/>
</dbReference>
<organism evidence="3 4">
    <name type="scientific">Mycobacterium phage MarQuardt</name>
    <dbReference type="NCBI Taxonomy" id="1527516"/>
    <lineage>
        <taxon>Viruses</taxon>
        <taxon>Duplodnaviria</taxon>
        <taxon>Heunggongvirae</taxon>
        <taxon>Uroviricota</taxon>
        <taxon>Caudoviricetes</taxon>
        <taxon>Microwolfvirus</taxon>
        <taxon>Microwolfvirus JHC117</taxon>
    </lineage>
</organism>
<dbReference type="KEGG" id="vg:26625545"/>
<keyword evidence="1" id="KW-0175">Coiled coil</keyword>